<name>A0AAX6T4R9_HETGA</name>
<dbReference type="CTD" id="120497151"/>
<accession>A0AAX6T4R9</accession>
<evidence type="ECO:0000313" key="4">
    <source>
        <dbReference type="RefSeq" id="XP_021116926.1"/>
    </source>
</evidence>
<dbReference type="RefSeq" id="XP_021116926.1">
    <property type="nucleotide sequence ID" value="XM_021261267.1"/>
</dbReference>
<dbReference type="InterPro" id="IPR027958">
    <property type="entry name" value="DUF4657"/>
</dbReference>
<evidence type="ECO:0000256" key="1">
    <source>
        <dbReference type="SAM" id="MobiDB-lite"/>
    </source>
</evidence>
<evidence type="ECO:0000259" key="2">
    <source>
        <dbReference type="Pfam" id="PF15552"/>
    </source>
</evidence>
<gene>
    <name evidence="4" type="primary">CUNH8orf58</name>
</gene>
<feature type="region of interest" description="Disordered" evidence="1">
    <location>
        <begin position="304"/>
        <end position="388"/>
    </location>
</feature>
<dbReference type="PANTHER" id="PTHR37336:SF1">
    <property type="entry name" value="SIMILAR TO 9930012K11RIK PROTEIN"/>
    <property type="match status" value="1"/>
</dbReference>
<dbReference type="AlphaFoldDB" id="A0AAX6T4R9"/>
<sequence>MLGRRRVFTVELLGGRDRAGEAVAHGCIVPGVTGTYRRILDTADGCTPDLPEGVGKPRALQGQVPPPTLASWDSGVEMVAGDSTLATFPGLSQDSVSVEPMRSPEPTALAAPEPPSQLGQLLASRKLEQVLEWSQGGAHPSTQHCALPPAPWTRPGCAPPLLGAEAKLEQDLEEAEVVAAVVPRAWACLPGQGLRYLEHLCLVLEQMARLQQLYLQLRTQSPPEDPEEEELALAPLPSLLPAPGSGVQGSEELQSLTKETGEGRLFPYHHGQLRGNSVFLCVSPASGLEAASCSKVGMLSANPPRLPEAPVEPTDSFPPSQGHKQAPSHWDRVKVLLNRIRRRSPGHPKSLVPPDGSGPRIESRDLSESPQCHPQQNAFRPSLVVKKQ</sequence>
<reference evidence="4" key="1">
    <citation type="submission" date="2025-08" db="UniProtKB">
        <authorList>
            <consortium name="RefSeq"/>
        </authorList>
    </citation>
    <scope>IDENTIFICATION</scope>
</reference>
<dbReference type="PANTHER" id="PTHR37336">
    <property type="entry name" value="SIMILAR TO 9930012K11RIK PROTEIN"/>
    <property type="match status" value="1"/>
</dbReference>
<protein>
    <submittedName>
        <fullName evidence="4">Uncharacterized protein C8orf58 homolog isoform X1</fullName>
    </submittedName>
</protein>
<proteinExistence type="predicted"/>
<evidence type="ECO:0000313" key="3">
    <source>
        <dbReference type="Proteomes" id="UP000694906"/>
    </source>
</evidence>
<dbReference type="Proteomes" id="UP000694906">
    <property type="component" value="Unplaced"/>
</dbReference>
<feature type="domain" description="DUF4657" evidence="2">
    <location>
        <begin position="283"/>
        <end position="388"/>
    </location>
</feature>
<organism evidence="3 4">
    <name type="scientific">Heterocephalus glaber</name>
    <name type="common">Naked mole rat</name>
    <dbReference type="NCBI Taxonomy" id="10181"/>
    <lineage>
        <taxon>Eukaryota</taxon>
        <taxon>Metazoa</taxon>
        <taxon>Chordata</taxon>
        <taxon>Craniata</taxon>
        <taxon>Vertebrata</taxon>
        <taxon>Euteleostomi</taxon>
        <taxon>Mammalia</taxon>
        <taxon>Eutheria</taxon>
        <taxon>Euarchontoglires</taxon>
        <taxon>Glires</taxon>
        <taxon>Rodentia</taxon>
        <taxon>Hystricomorpha</taxon>
        <taxon>Bathyergidae</taxon>
        <taxon>Heterocephalus</taxon>
    </lineage>
</organism>
<dbReference type="Pfam" id="PF15552">
    <property type="entry name" value="DUF4657"/>
    <property type="match status" value="2"/>
</dbReference>
<feature type="compositionally biased region" description="Polar residues" evidence="1">
    <location>
        <begin position="368"/>
        <end position="379"/>
    </location>
</feature>
<dbReference type="GeneID" id="101723816"/>
<feature type="domain" description="DUF4657" evidence="2">
    <location>
        <begin position="78"/>
        <end position="276"/>
    </location>
</feature>
<keyword evidence="3" id="KW-1185">Reference proteome</keyword>
<feature type="region of interest" description="Disordered" evidence="1">
    <location>
        <begin position="94"/>
        <end position="114"/>
    </location>
</feature>